<evidence type="ECO:0000259" key="21">
    <source>
        <dbReference type="PROSITE" id="PS51171"/>
    </source>
</evidence>
<dbReference type="InterPro" id="IPR001086">
    <property type="entry name" value="Preph_deHydtase"/>
</dbReference>
<dbReference type="InterPro" id="IPR036979">
    <property type="entry name" value="CM_dom_sf"/>
</dbReference>
<evidence type="ECO:0000256" key="1">
    <source>
        <dbReference type="ARBA" id="ARBA00000824"/>
    </source>
</evidence>
<organism evidence="23 24">
    <name type="scientific">SAR86 cluster bacterium SAR86B</name>
    <dbReference type="NCBI Taxonomy" id="1123867"/>
    <lineage>
        <taxon>Bacteria</taxon>
        <taxon>Pseudomonadati</taxon>
        <taxon>Pseudomonadota</taxon>
        <taxon>Gammaproteobacteria</taxon>
        <taxon>SAR86 cluster</taxon>
    </lineage>
</organism>
<reference evidence="23 24" key="1">
    <citation type="journal article" date="2012" name="ISME J.">
        <title>Genomic insights to SAR86, an abundant and uncultivated marine bacterial lineage.</title>
        <authorList>
            <person name="Dupont C.L."/>
            <person name="Rusch D.B."/>
            <person name="Yooseph S."/>
            <person name="Lombardo M.J."/>
            <person name="Richter R.A."/>
            <person name="Valas R."/>
            <person name="Novotny M."/>
            <person name="Yee-Greenbaum J."/>
            <person name="Selengut J.D."/>
            <person name="Haft D.H."/>
            <person name="Halpern A.L."/>
            <person name="Lasken R.S."/>
            <person name="Nealson K."/>
            <person name="Friedman R."/>
            <person name="Venter J.C."/>
        </authorList>
    </citation>
    <scope>NUCLEOTIDE SEQUENCE [LARGE SCALE GENOMIC DNA]</scope>
</reference>
<dbReference type="PROSITE" id="PS51171">
    <property type="entry name" value="PREPHENATE_DEHYDR_3"/>
    <property type="match status" value="1"/>
</dbReference>
<keyword evidence="15" id="KW-0511">Multifunctional enzyme</keyword>
<evidence type="ECO:0000256" key="8">
    <source>
        <dbReference type="ARBA" id="ARBA00014401"/>
    </source>
</evidence>
<evidence type="ECO:0000256" key="6">
    <source>
        <dbReference type="ARBA" id="ARBA00012404"/>
    </source>
</evidence>
<dbReference type="InterPro" id="IPR045865">
    <property type="entry name" value="ACT-like_dom_sf"/>
</dbReference>
<dbReference type="UniPathway" id="UPA00121">
    <property type="reaction ID" value="UER00345"/>
</dbReference>
<dbReference type="EC" id="5.4.99.5" evidence="6"/>
<keyword evidence="13" id="KW-0413">Isomerase</keyword>
<keyword evidence="11" id="KW-0057">Aromatic amino acid biosynthesis</keyword>
<dbReference type="SUPFAM" id="SSF53850">
    <property type="entry name" value="Periplasmic binding protein-like II"/>
    <property type="match status" value="1"/>
</dbReference>
<evidence type="ECO:0000256" key="17">
    <source>
        <dbReference type="ARBA" id="ARBA00031520"/>
    </source>
</evidence>
<evidence type="ECO:0000256" key="16">
    <source>
        <dbReference type="ARBA" id="ARBA00031175"/>
    </source>
</evidence>
<evidence type="ECO:0000256" key="3">
    <source>
        <dbReference type="ARBA" id="ARBA00004496"/>
    </source>
</evidence>
<dbReference type="SUPFAM" id="SSF48600">
    <property type="entry name" value="Chorismate mutase II"/>
    <property type="match status" value="1"/>
</dbReference>
<dbReference type="HOGENOM" id="CLU_035008_0_1_6"/>
<dbReference type="InterPro" id="IPR008242">
    <property type="entry name" value="Chor_mutase/pphenate_deHydtase"/>
</dbReference>
<feature type="domain" description="Chorismate mutase" evidence="20">
    <location>
        <begin position="2"/>
        <end position="94"/>
    </location>
</feature>
<comment type="pathway">
    <text evidence="5">Metabolic intermediate biosynthesis; prephenate biosynthesis; prephenate from chorismate: step 1/1.</text>
</comment>
<evidence type="ECO:0000256" key="18">
    <source>
        <dbReference type="ARBA" id="ARBA00047848"/>
    </source>
</evidence>
<dbReference type="PANTHER" id="PTHR21022:SF19">
    <property type="entry name" value="PREPHENATE DEHYDRATASE-RELATED"/>
    <property type="match status" value="1"/>
</dbReference>
<dbReference type="InterPro" id="IPR036263">
    <property type="entry name" value="Chorismate_II_sf"/>
</dbReference>
<dbReference type="EC" id="4.2.1.51" evidence="7"/>
<comment type="catalytic activity">
    <reaction evidence="1">
        <text>chorismate = prephenate</text>
        <dbReference type="Rhea" id="RHEA:13897"/>
        <dbReference type="ChEBI" id="CHEBI:29748"/>
        <dbReference type="ChEBI" id="CHEBI:29934"/>
        <dbReference type="EC" id="5.4.99.5"/>
    </reaction>
</comment>
<dbReference type="PROSITE" id="PS51168">
    <property type="entry name" value="CHORISMATE_MUT_2"/>
    <property type="match status" value="1"/>
</dbReference>
<evidence type="ECO:0000259" key="20">
    <source>
        <dbReference type="PROSITE" id="PS51168"/>
    </source>
</evidence>
<comment type="function">
    <text evidence="2">Catalyzes the Claisen rearrangement of chorismate to prephenate and the decarboxylation/dehydration of prephenate to phenylpyruvate.</text>
</comment>
<accession>J4X427</accession>
<dbReference type="NCBIfam" id="TIGR01807">
    <property type="entry name" value="CM_P2"/>
    <property type="match status" value="1"/>
</dbReference>
<keyword evidence="14" id="KW-0456">Lyase</keyword>
<evidence type="ECO:0000256" key="13">
    <source>
        <dbReference type="ARBA" id="ARBA00023235"/>
    </source>
</evidence>
<keyword evidence="12" id="KW-0584">Phenylalanine biosynthesis</keyword>
<feature type="domain" description="Prephenate dehydratase" evidence="21">
    <location>
        <begin position="94"/>
        <end position="271"/>
    </location>
</feature>
<dbReference type="GO" id="GO:0004664">
    <property type="term" value="F:prephenate dehydratase activity"/>
    <property type="evidence" value="ECO:0007669"/>
    <property type="project" value="UniProtKB-EC"/>
</dbReference>
<dbReference type="CDD" id="cd13630">
    <property type="entry name" value="PBP2_PDT_1"/>
    <property type="match status" value="1"/>
</dbReference>
<evidence type="ECO:0000256" key="19">
    <source>
        <dbReference type="PIRSR" id="PIRSR001500-2"/>
    </source>
</evidence>
<dbReference type="Gene3D" id="3.40.190.10">
    <property type="entry name" value="Periplasmic binding protein-like II"/>
    <property type="match status" value="2"/>
</dbReference>
<dbReference type="PIRSF" id="PIRSF001500">
    <property type="entry name" value="Chor_mut_pdt_Ppr"/>
    <property type="match status" value="1"/>
</dbReference>
<evidence type="ECO:0000256" key="4">
    <source>
        <dbReference type="ARBA" id="ARBA00004741"/>
    </source>
</evidence>
<evidence type="ECO:0000256" key="9">
    <source>
        <dbReference type="ARBA" id="ARBA00022490"/>
    </source>
</evidence>
<dbReference type="Pfam" id="PF00800">
    <property type="entry name" value="PDT"/>
    <property type="match status" value="1"/>
</dbReference>
<comment type="pathway">
    <text evidence="4">Amino-acid biosynthesis; L-phenylalanine biosynthesis; phenylpyruvate from prephenate: step 1/1.</text>
</comment>
<dbReference type="Gene3D" id="1.20.59.10">
    <property type="entry name" value="Chorismate mutase"/>
    <property type="match status" value="1"/>
</dbReference>
<dbReference type="InterPro" id="IPR002701">
    <property type="entry name" value="CM_II_prokaryot"/>
</dbReference>
<dbReference type="CDD" id="cd04905">
    <property type="entry name" value="ACT_CM-PDT"/>
    <property type="match status" value="1"/>
</dbReference>
<evidence type="ECO:0000256" key="11">
    <source>
        <dbReference type="ARBA" id="ARBA00023141"/>
    </source>
</evidence>
<name>J4X427_9GAMM</name>
<keyword evidence="9" id="KW-0963">Cytoplasm</keyword>
<keyword evidence="10" id="KW-0028">Amino-acid biosynthesis</keyword>
<dbReference type="InterPro" id="IPR002912">
    <property type="entry name" value="ACT_dom"/>
</dbReference>
<sequence>MAKEIDKLKKLRDKIDLIDDKLLNLIQSRADIASKIGELKATLDKKTSFYKPDRESKILKNILAKSDGPLADSKVRSIYKELISACLSIEETIKVGFLGPEGTYSDGAVIHHFGSSIKKIPHNTIEDVFYRVYSGDLDYGVIPVENSSEGVVNTSLNCLADFKELSICGETYIDIKHQLASRSKFELKDAIAIASHPQALGQCSKWINQNLGSLKRISLNSSAEAAKYAKENNNVLCIVSEVAVKKYKLYLQQKDIHDFIDNKTRFLIIGSNEVNRTGDDKCSLLVQTENSAGALFKILESFKKRKINLSKIETRSSRVDGSAHDFFIDLDGHHKDTKVKSALKEIKNSGSFVRLLGSYPKYI</sequence>
<dbReference type="Proteomes" id="UP000010116">
    <property type="component" value="Unassembled WGS sequence"/>
</dbReference>
<comment type="subcellular location">
    <subcellularLocation>
        <location evidence="3">Cytoplasm</location>
    </subcellularLocation>
</comment>
<evidence type="ECO:0000256" key="10">
    <source>
        <dbReference type="ARBA" id="ARBA00022605"/>
    </source>
</evidence>
<evidence type="ECO:0000256" key="14">
    <source>
        <dbReference type="ARBA" id="ARBA00023239"/>
    </source>
</evidence>
<feature type="domain" description="ACT" evidence="22">
    <location>
        <begin position="283"/>
        <end position="360"/>
    </location>
</feature>
<dbReference type="Gene3D" id="3.30.70.260">
    <property type="match status" value="1"/>
</dbReference>
<dbReference type="EMBL" id="JH611164">
    <property type="protein sequence ID" value="EJP73740.1"/>
    <property type="molecule type" value="Genomic_DNA"/>
</dbReference>
<evidence type="ECO:0000256" key="12">
    <source>
        <dbReference type="ARBA" id="ARBA00023222"/>
    </source>
</evidence>
<dbReference type="SMART" id="SM00830">
    <property type="entry name" value="CM_2"/>
    <property type="match status" value="1"/>
</dbReference>
<evidence type="ECO:0000256" key="15">
    <source>
        <dbReference type="ARBA" id="ARBA00023268"/>
    </source>
</evidence>
<dbReference type="GO" id="GO:0046417">
    <property type="term" value="P:chorismate metabolic process"/>
    <property type="evidence" value="ECO:0007669"/>
    <property type="project" value="InterPro"/>
</dbReference>
<evidence type="ECO:0000313" key="24">
    <source>
        <dbReference type="Proteomes" id="UP000010116"/>
    </source>
</evidence>
<comment type="catalytic activity">
    <reaction evidence="18">
        <text>prephenate + H(+) = 3-phenylpyruvate + CO2 + H2O</text>
        <dbReference type="Rhea" id="RHEA:21648"/>
        <dbReference type="ChEBI" id="CHEBI:15377"/>
        <dbReference type="ChEBI" id="CHEBI:15378"/>
        <dbReference type="ChEBI" id="CHEBI:16526"/>
        <dbReference type="ChEBI" id="CHEBI:18005"/>
        <dbReference type="ChEBI" id="CHEBI:29934"/>
        <dbReference type="EC" id="4.2.1.51"/>
    </reaction>
</comment>
<dbReference type="GO" id="GO:0009094">
    <property type="term" value="P:L-phenylalanine biosynthetic process"/>
    <property type="evidence" value="ECO:0007669"/>
    <property type="project" value="UniProtKB-UniPathway"/>
</dbReference>
<gene>
    <name evidence="23" type="ORF">NT02SARS_0694</name>
</gene>
<dbReference type="InterPro" id="IPR010957">
    <property type="entry name" value="G/b/e-P-prot_chorismate_mutase"/>
</dbReference>
<dbReference type="PROSITE" id="PS51671">
    <property type="entry name" value="ACT"/>
    <property type="match status" value="1"/>
</dbReference>
<proteinExistence type="predicted"/>
<evidence type="ECO:0000313" key="23">
    <source>
        <dbReference type="EMBL" id="EJP73740.1"/>
    </source>
</evidence>
<dbReference type="Pfam" id="PF01817">
    <property type="entry name" value="CM_2"/>
    <property type="match status" value="1"/>
</dbReference>
<dbReference type="UniPathway" id="UPA00120">
    <property type="reaction ID" value="UER00203"/>
</dbReference>
<dbReference type="GO" id="GO:0005737">
    <property type="term" value="C:cytoplasm"/>
    <property type="evidence" value="ECO:0007669"/>
    <property type="project" value="UniProtKB-SubCell"/>
</dbReference>
<evidence type="ECO:0000259" key="22">
    <source>
        <dbReference type="PROSITE" id="PS51671"/>
    </source>
</evidence>
<dbReference type="GO" id="GO:0004106">
    <property type="term" value="F:chorismate mutase activity"/>
    <property type="evidence" value="ECO:0007669"/>
    <property type="project" value="UniProtKB-EC"/>
</dbReference>
<evidence type="ECO:0000256" key="2">
    <source>
        <dbReference type="ARBA" id="ARBA00002364"/>
    </source>
</evidence>
<feature type="site" description="Essential for prephenate dehydratase activity" evidence="19">
    <location>
        <position position="264"/>
    </location>
</feature>
<dbReference type="PANTHER" id="PTHR21022">
    <property type="entry name" value="PREPHENATE DEHYDRATASE P PROTEIN"/>
    <property type="match status" value="1"/>
</dbReference>
<evidence type="ECO:0000256" key="7">
    <source>
        <dbReference type="ARBA" id="ARBA00013147"/>
    </source>
</evidence>
<dbReference type="AlphaFoldDB" id="J4X427"/>
<dbReference type="NCBIfam" id="NF008865">
    <property type="entry name" value="PRK11898.1"/>
    <property type="match status" value="1"/>
</dbReference>
<dbReference type="SUPFAM" id="SSF55021">
    <property type="entry name" value="ACT-like"/>
    <property type="match status" value="1"/>
</dbReference>
<evidence type="ECO:0000256" key="5">
    <source>
        <dbReference type="ARBA" id="ARBA00004817"/>
    </source>
</evidence>
<protein>
    <recommendedName>
        <fullName evidence="8">Bifunctional chorismate mutase/prephenate dehydratase</fullName>
        <ecNumber evidence="7">4.2.1.51</ecNumber>
        <ecNumber evidence="6">5.4.99.5</ecNumber>
    </recommendedName>
    <alternativeName>
        <fullName evidence="17">Chorismate mutase-prephenate dehydratase</fullName>
    </alternativeName>
    <alternativeName>
        <fullName evidence="16">p-protein</fullName>
    </alternativeName>
</protein>